<comment type="caution">
    <text evidence="1">The sequence shown here is derived from an EMBL/GenBank/DDBJ whole genome shotgun (WGS) entry which is preliminary data.</text>
</comment>
<dbReference type="Proteomes" id="UP000323608">
    <property type="component" value="Unassembled WGS sequence"/>
</dbReference>
<protein>
    <submittedName>
        <fullName evidence="1">Uncharacterized protein</fullName>
    </submittedName>
</protein>
<organism evidence="1 2">
    <name type="scientific">Rhizobium tropici</name>
    <dbReference type="NCBI Taxonomy" id="398"/>
    <lineage>
        <taxon>Bacteria</taxon>
        <taxon>Pseudomonadati</taxon>
        <taxon>Pseudomonadota</taxon>
        <taxon>Alphaproteobacteria</taxon>
        <taxon>Hyphomicrobiales</taxon>
        <taxon>Rhizobiaceae</taxon>
        <taxon>Rhizobium/Agrobacterium group</taxon>
        <taxon>Rhizobium</taxon>
    </lineage>
</organism>
<accession>A0A5B0W141</accession>
<sequence length="86" mass="9466">MIIFHQGGADIVGVYNAGGANLGVGSVLQRFQEQRGGECVWIAHALNNETRRFIASGLMTHVLDQAPETQARRALDTRFYRDPAHS</sequence>
<dbReference type="OrthoDB" id="9805774at2"/>
<reference evidence="1 2" key="1">
    <citation type="submission" date="2019-07" db="EMBL/GenBank/DDBJ databases">
        <title>The Draft Genome Sequence of Rhizobium tropici SARCC-755 Associated with Superior Nodulation on Pigeonpea (Cajanus cajan (L.) Millsp.).</title>
        <authorList>
            <person name="Bopape F.L."/>
            <person name="Hassen A.I."/>
            <person name="Swanevelder Z.H."/>
            <person name="Gwata E.T."/>
        </authorList>
    </citation>
    <scope>NUCLEOTIDE SEQUENCE [LARGE SCALE GENOMIC DNA]</scope>
    <source>
        <strain evidence="1 2">SARCC-755</strain>
    </source>
</reference>
<dbReference type="AlphaFoldDB" id="A0A5B0W141"/>
<proteinExistence type="predicted"/>
<gene>
    <name evidence="1" type="ORF">FP026_16800</name>
</gene>
<evidence type="ECO:0000313" key="2">
    <source>
        <dbReference type="Proteomes" id="UP000323608"/>
    </source>
</evidence>
<name>A0A5B0W141_RHITR</name>
<dbReference type="EMBL" id="VNIP01000008">
    <property type="protein sequence ID" value="KAA1180484.1"/>
    <property type="molecule type" value="Genomic_DNA"/>
</dbReference>
<dbReference type="RefSeq" id="WP_149635735.1">
    <property type="nucleotide sequence ID" value="NZ_VNIP01000008.1"/>
</dbReference>
<evidence type="ECO:0000313" key="1">
    <source>
        <dbReference type="EMBL" id="KAA1180484.1"/>
    </source>
</evidence>